<name>G0W943_NAUDC</name>
<dbReference type="eggNOG" id="KOG2204">
    <property type="taxonomic scope" value="Eukaryota"/>
</dbReference>
<dbReference type="GO" id="GO:0004571">
    <property type="term" value="F:mannosyl-oligosaccharide 1,2-alpha-mannosidase activity"/>
    <property type="evidence" value="ECO:0007669"/>
    <property type="project" value="InterPro"/>
</dbReference>
<dbReference type="GO" id="GO:0005783">
    <property type="term" value="C:endoplasmic reticulum"/>
    <property type="evidence" value="ECO:0007669"/>
    <property type="project" value="EnsemblFungi"/>
</dbReference>
<evidence type="ECO:0000313" key="8">
    <source>
        <dbReference type="EMBL" id="CCD24304.1"/>
    </source>
</evidence>
<evidence type="ECO:0000256" key="7">
    <source>
        <dbReference type="SAM" id="MobiDB-lite"/>
    </source>
</evidence>
<dbReference type="STRING" id="1071378.G0W943"/>
<dbReference type="GO" id="GO:0036503">
    <property type="term" value="P:ERAD pathway"/>
    <property type="evidence" value="ECO:0007669"/>
    <property type="project" value="EnsemblFungi"/>
</dbReference>
<feature type="region of interest" description="Disordered" evidence="7">
    <location>
        <begin position="91"/>
        <end position="116"/>
    </location>
</feature>
<evidence type="ECO:0000256" key="6">
    <source>
        <dbReference type="RuleBase" id="RU361193"/>
    </source>
</evidence>
<dbReference type="OMA" id="YYTFENE"/>
<dbReference type="GeneID" id="11494684"/>
<keyword evidence="9" id="KW-1185">Reference proteome</keyword>
<dbReference type="OrthoDB" id="8118055at2759"/>
<sequence length="882" mass="100957">MALVKLLQSVFRKVQSVLLLCVTVSLLFYYTFENEIDILNSYAENEYLPSIKKEIYDQMTLNDESTKSPNRKPLIAADDDVHLDHHQVGFQDVDPQPLDHQIKNGQKSKNSHLNEDLSDPLILKEKNKYFPLLISEPRHDPSLVFVPEEDRPDSLMTSLLTYKEKYPVLLEISLPLHFQQSSKIRAQDAPDDDTNNDDNTKKNIVQATKFEDGGATQSNIRSDVKNVFIKTWKQNDLIKLAKREKNKRWPIDLIDSLDTLYIMDQKDLFQEALDIISETDFRIPPKAVDIVNIADLSTRGVGGLLSAYELSQNQVLLAKAKQMADFILRAFDTPNRLPVLKYSWKSPFNNRFPYKNSTLDDITKMSLELTRLSQLTSEDNYFDAVHRVYTILTNSFNDFSMDYMFPKFVDASGCQILTSKEISSGKHQKNSQIMRSIDENLRFVHCYQSKKVLPVHSNDNNGKGNHPDLITINRSLFDTLIKLYQQLNYHDILNLYEEDIGISSVESHEESPQKEVKSVYKREAAAVITATDSKMEDTLPSGPTSKTILKEFFNTVTRFFIFHPIIPNLNLSLITSVFVKDKYVPTTNELEVELLRTFNVDISSCSLGSTLALNSKISASSPKEMNDQLNMARNLTKSCFQLNKFFQGKMPISLSLDPCLDKFGKEQYCQYNEQDKINNIMNGLYKGDDGKFLHKSGSQNDLTIKISDNKVHSNNNIDDENGGSFTKPKNILILSTNEKYRGVTSILPESINNESKKWTDHPDWPLWINDMGPKQVLNPDLIESIFYMYRITGDAEWREMGHDLFETVLKVLKETNVGAKGLWHISELKGDDSDEPTVPNHWISKTLKYFHLLFGSADKYSLDDYVFSESGHLLKRELPSTA</sequence>
<evidence type="ECO:0000256" key="4">
    <source>
        <dbReference type="ARBA" id="ARBA00022801"/>
    </source>
</evidence>
<dbReference type="PRINTS" id="PR00747">
    <property type="entry name" value="GLYHDRLASE47"/>
</dbReference>
<dbReference type="InterPro" id="IPR012341">
    <property type="entry name" value="6hp_glycosidase-like_sf"/>
</dbReference>
<dbReference type="AlphaFoldDB" id="G0W943"/>
<dbReference type="PANTHER" id="PTHR11742">
    <property type="entry name" value="MANNOSYL-OLIGOSACCHARIDE ALPHA-1,2-MANNOSIDASE-RELATED"/>
    <property type="match status" value="1"/>
</dbReference>
<dbReference type="HOGENOM" id="CLU_022261_0_0_1"/>
<dbReference type="EC" id="3.2.1.-" evidence="6"/>
<protein>
    <recommendedName>
        <fullName evidence="6">alpha-1,2-Mannosidase</fullName>
        <ecNumber evidence="6">3.2.1.-</ecNumber>
    </recommendedName>
</protein>
<dbReference type="Gene3D" id="1.50.10.10">
    <property type="match status" value="1"/>
</dbReference>
<dbReference type="InterPro" id="IPR001382">
    <property type="entry name" value="Glyco_hydro_47"/>
</dbReference>
<dbReference type="SUPFAM" id="SSF48225">
    <property type="entry name" value="Seven-hairpin glycosidases"/>
    <property type="match status" value="1"/>
</dbReference>
<evidence type="ECO:0000313" key="9">
    <source>
        <dbReference type="Proteomes" id="UP000000689"/>
    </source>
</evidence>
<evidence type="ECO:0000256" key="2">
    <source>
        <dbReference type="ARBA" id="ARBA00004922"/>
    </source>
</evidence>
<gene>
    <name evidence="8" type="primary">NDAI0C06450</name>
    <name evidence="8" type="ordered locus">NDAI_0C06450</name>
</gene>
<evidence type="ECO:0000256" key="5">
    <source>
        <dbReference type="ARBA" id="ARBA00023157"/>
    </source>
</evidence>
<dbReference type="KEGG" id="ndi:NDAI_0C06450"/>
<dbReference type="PANTHER" id="PTHR11742:SF103">
    <property type="entry name" value="ENDOPLASMIC RETICULUM MANNOSIDASE MNL2-RELATED"/>
    <property type="match status" value="1"/>
</dbReference>
<evidence type="ECO:0000256" key="3">
    <source>
        <dbReference type="ARBA" id="ARBA00007658"/>
    </source>
</evidence>
<keyword evidence="4 6" id="KW-0378">Hydrolase</keyword>
<keyword evidence="5" id="KW-1015">Disulfide bond</keyword>
<comment type="cofactor">
    <cofactor evidence="1">
        <name>Ca(2+)</name>
        <dbReference type="ChEBI" id="CHEBI:29108"/>
    </cofactor>
</comment>
<keyword evidence="6" id="KW-0326">Glycosidase</keyword>
<feature type="region of interest" description="Disordered" evidence="7">
    <location>
        <begin position="183"/>
        <end position="208"/>
    </location>
</feature>
<dbReference type="GO" id="GO:0016020">
    <property type="term" value="C:membrane"/>
    <property type="evidence" value="ECO:0007669"/>
    <property type="project" value="InterPro"/>
</dbReference>
<dbReference type="GO" id="GO:0005975">
    <property type="term" value="P:carbohydrate metabolic process"/>
    <property type="evidence" value="ECO:0007669"/>
    <property type="project" value="InterPro"/>
</dbReference>
<dbReference type="GO" id="GO:0005509">
    <property type="term" value="F:calcium ion binding"/>
    <property type="evidence" value="ECO:0007669"/>
    <property type="project" value="InterPro"/>
</dbReference>
<dbReference type="InterPro" id="IPR036026">
    <property type="entry name" value="Seven-hairpin_glycosidases"/>
</dbReference>
<dbReference type="Pfam" id="PF01532">
    <property type="entry name" value="Glyco_hydro_47"/>
    <property type="match status" value="2"/>
</dbReference>
<comment type="similarity">
    <text evidence="3 6">Belongs to the glycosyl hydrolase 47 family.</text>
</comment>
<evidence type="ECO:0000256" key="1">
    <source>
        <dbReference type="ARBA" id="ARBA00001913"/>
    </source>
</evidence>
<dbReference type="EMBL" id="HE580269">
    <property type="protein sequence ID" value="CCD24304.1"/>
    <property type="molecule type" value="Genomic_DNA"/>
</dbReference>
<dbReference type="RefSeq" id="XP_003669547.1">
    <property type="nucleotide sequence ID" value="XM_003669499.1"/>
</dbReference>
<reference evidence="8 9" key="1">
    <citation type="journal article" date="2011" name="Proc. Natl. Acad. Sci. U.S.A.">
        <title>Evolutionary erosion of yeast sex chromosomes by mating-type switching accidents.</title>
        <authorList>
            <person name="Gordon J.L."/>
            <person name="Armisen D."/>
            <person name="Proux-Wera E."/>
            <person name="Oheigeartaigh S.S."/>
            <person name="Byrne K.P."/>
            <person name="Wolfe K.H."/>
        </authorList>
    </citation>
    <scope>NUCLEOTIDE SEQUENCE [LARGE SCALE GENOMIC DNA]</scope>
    <source>
        <strain evidence="9">ATCC 10597 / BCRC 20456 / CBS 421 / NBRC 0211 / NRRL Y-12639</strain>
    </source>
</reference>
<dbReference type="Proteomes" id="UP000000689">
    <property type="component" value="Chromosome 3"/>
</dbReference>
<comment type="pathway">
    <text evidence="2">Protein modification; protein glycosylation.</text>
</comment>
<proteinExistence type="inferred from homology"/>
<accession>G0W943</accession>
<organism evidence="8 9">
    <name type="scientific">Naumovozyma dairenensis (strain ATCC 10597 / BCRC 20456 / CBS 421 / NBRC 0211 / NRRL Y-12639)</name>
    <name type="common">Saccharomyces dairenensis</name>
    <dbReference type="NCBI Taxonomy" id="1071378"/>
    <lineage>
        <taxon>Eukaryota</taxon>
        <taxon>Fungi</taxon>
        <taxon>Dikarya</taxon>
        <taxon>Ascomycota</taxon>
        <taxon>Saccharomycotina</taxon>
        <taxon>Saccharomycetes</taxon>
        <taxon>Saccharomycetales</taxon>
        <taxon>Saccharomycetaceae</taxon>
        <taxon>Naumovozyma</taxon>
    </lineage>
</organism>
<dbReference type="InterPro" id="IPR050749">
    <property type="entry name" value="Glycosyl_Hydrolase_47"/>
</dbReference>